<organism evidence="1 2">
    <name type="scientific">Rosenbergiella australiborealis</name>
    <dbReference type="NCBI Taxonomy" id="1544696"/>
    <lineage>
        <taxon>Bacteria</taxon>
        <taxon>Pseudomonadati</taxon>
        <taxon>Pseudomonadota</taxon>
        <taxon>Gammaproteobacteria</taxon>
        <taxon>Enterobacterales</taxon>
        <taxon>Erwiniaceae</taxon>
        <taxon>Rosenbergiella</taxon>
    </lineage>
</organism>
<dbReference type="Proteomes" id="UP000786875">
    <property type="component" value="Unassembled WGS sequence"/>
</dbReference>
<evidence type="ECO:0000313" key="1">
    <source>
        <dbReference type="EMBL" id="MBT0728325.1"/>
    </source>
</evidence>
<name>A0ABS5T9X5_9GAMM</name>
<keyword evidence="2" id="KW-1185">Reference proteome</keyword>
<evidence type="ECO:0000313" key="2">
    <source>
        <dbReference type="Proteomes" id="UP000786875"/>
    </source>
</evidence>
<gene>
    <name evidence="1" type="ORF">HGT73_13300</name>
</gene>
<dbReference type="EMBL" id="JABBFO010000016">
    <property type="protein sequence ID" value="MBT0728325.1"/>
    <property type="molecule type" value="Genomic_DNA"/>
</dbReference>
<accession>A0ABS5T9X5</accession>
<protein>
    <submittedName>
        <fullName evidence="1">Uncharacterized protein</fullName>
    </submittedName>
</protein>
<sequence>MAGIVAENNSLGDITQAQSESKTVEQKAGEYIEAENERYKKANCGGMSAEACSVKTYTERCEALKEMASTSVDFGSTFIPIYGDIKSISEAQSAIDYLAAVIGIIPGAGDVAGKAIKAAETALKKGDVAEASKLINEGSQQISAKAKDVQIWTETKKKEPVSNAYGHWDKHKNEFPQYQNSKQYVEAAHSFVTKPPAGTLIKTRSNGDTLYYNPGTNTFASKDASGVPRTMFKPEKGMEYWNKQ</sequence>
<proteinExistence type="predicted"/>
<reference evidence="1 2" key="1">
    <citation type="submission" date="2020-04" db="EMBL/GenBank/DDBJ databases">
        <title>Genome sequencing of Rosenbergiella species.</title>
        <authorList>
            <person name="Alvarez-Perez S."/>
            <person name="Lievens B."/>
        </authorList>
    </citation>
    <scope>NUCLEOTIDE SEQUENCE [LARGE SCALE GENOMIC DNA]</scope>
    <source>
        <strain evidence="1 2">CdVSA20.1</strain>
    </source>
</reference>
<comment type="caution">
    <text evidence="1">The sequence shown here is derived from an EMBL/GenBank/DDBJ whole genome shotgun (WGS) entry which is preliminary data.</text>
</comment>